<protein>
    <submittedName>
        <fullName evidence="9">Macrolide export protein MacA</fullName>
    </submittedName>
</protein>
<dbReference type="Gene3D" id="2.40.420.20">
    <property type="match status" value="1"/>
</dbReference>
<dbReference type="InterPro" id="IPR006143">
    <property type="entry name" value="RND_pump_MFP"/>
</dbReference>
<evidence type="ECO:0000313" key="9">
    <source>
        <dbReference type="EMBL" id="MPM29084.1"/>
    </source>
</evidence>
<reference evidence="9" key="1">
    <citation type="submission" date="2019-08" db="EMBL/GenBank/DDBJ databases">
        <authorList>
            <person name="Kucharzyk K."/>
            <person name="Murdoch R.W."/>
            <person name="Higgins S."/>
            <person name="Loffler F."/>
        </authorList>
    </citation>
    <scope>NUCLEOTIDE SEQUENCE</scope>
</reference>
<feature type="region of interest" description="Disordered" evidence="4">
    <location>
        <begin position="404"/>
        <end position="427"/>
    </location>
</feature>
<keyword evidence="2" id="KW-0813">Transport</keyword>
<evidence type="ECO:0000259" key="8">
    <source>
        <dbReference type="Pfam" id="PF25990"/>
    </source>
</evidence>
<dbReference type="Gene3D" id="6.10.140.1990">
    <property type="match status" value="1"/>
</dbReference>
<keyword evidence="5" id="KW-1133">Transmembrane helix</keyword>
<dbReference type="GO" id="GO:0019898">
    <property type="term" value="C:extrinsic component of membrane"/>
    <property type="evidence" value="ECO:0007669"/>
    <property type="project" value="InterPro"/>
</dbReference>
<keyword evidence="5" id="KW-0472">Membrane</keyword>
<dbReference type="GO" id="GO:1990281">
    <property type="term" value="C:efflux pump complex"/>
    <property type="evidence" value="ECO:0007669"/>
    <property type="project" value="TreeGrafter"/>
</dbReference>
<dbReference type="GO" id="GO:0030313">
    <property type="term" value="C:cell envelope"/>
    <property type="evidence" value="ECO:0007669"/>
    <property type="project" value="UniProtKB-SubCell"/>
</dbReference>
<proteinExistence type="predicted"/>
<feature type="domain" description="Multidrug resistance protein MdtA-like barrel-sandwich hybrid" evidence="6">
    <location>
        <begin position="61"/>
        <end position="206"/>
    </location>
</feature>
<name>A0A644YSN8_9ZZZZ</name>
<accession>A0A644YSN8</accession>
<keyword evidence="5" id="KW-0812">Transmembrane</keyword>
<dbReference type="InterPro" id="IPR058636">
    <property type="entry name" value="Beta-barrel_YknX"/>
</dbReference>
<feature type="transmembrane region" description="Helical" evidence="5">
    <location>
        <begin position="7"/>
        <end position="27"/>
    </location>
</feature>
<dbReference type="GO" id="GO:1990195">
    <property type="term" value="C:macrolide transmembrane transporter complex"/>
    <property type="evidence" value="ECO:0007669"/>
    <property type="project" value="InterPro"/>
</dbReference>
<organism evidence="9">
    <name type="scientific">bioreactor metagenome</name>
    <dbReference type="NCBI Taxonomy" id="1076179"/>
    <lineage>
        <taxon>unclassified sequences</taxon>
        <taxon>metagenomes</taxon>
        <taxon>ecological metagenomes</taxon>
    </lineage>
</organism>
<dbReference type="Pfam" id="PF25990">
    <property type="entry name" value="Beta-barrel_YknX"/>
    <property type="match status" value="1"/>
</dbReference>
<evidence type="ECO:0000256" key="1">
    <source>
        <dbReference type="ARBA" id="ARBA00004196"/>
    </source>
</evidence>
<sequence length="427" mass="47389">MSINKKLKWVIFIIIGLIIVLIVISSLKGKKATTVTTETIVKKDIVEVIPANGKIKPVVEVKISPDVSGEIVELNVKEGDRVKKGQLIIKIKQDVYLSMRDRAEASLNATRAQYTQQKASLNQIELAYKRNKLLYEQKAISEADYENFLSQYEVAKEQLKGAEFNVKSASAGLKEAQENLYKTTIYAPMDGVVSKLNVEKGERVVGTSQMAGTEMLRIANFEEMEVLVDVNENDIIRIKQNDTATIEVDAYPNRKFKGLVTQIANSAKNLSSAVDQVTNFEVKIFVLPESYSDLIKLGTNPFRPGMSASVSIQTNRRAGVIAVPLQAITTRTDLLSDSLKKTLTGNDAIEQVFVLGKENKVEVRRITTGIQDLNYIEVLSGLKENDIVITGPYSAISKTLKDKTLVEQEKKDGKNGKNDKETKEGEK</sequence>
<evidence type="ECO:0000256" key="5">
    <source>
        <dbReference type="SAM" id="Phobius"/>
    </source>
</evidence>
<dbReference type="GO" id="GO:1990961">
    <property type="term" value="P:xenobiotic detoxification by transmembrane export across the plasma membrane"/>
    <property type="evidence" value="ECO:0007669"/>
    <property type="project" value="InterPro"/>
</dbReference>
<dbReference type="Gene3D" id="2.40.30.170">
    <property type="match status" value="1"/>
</dbReference>
<dbReference type="GO" id="GO:0015562">
    <property type="term" value="F:efflux transmembrane transporter activity"/>
    <property type="evidence" value="ECO:0007669"/>
    <property type="project" value="TreeGrafter"/>
</dbReference>
<feature type="domain" description="Multidrug resistance protein MdtA-like C-terminal permuted SH3" evidence="7">
    <location>
        <begin position="352"/>
        <end position="391"/>
    </location>
</feature>
<evidence type="ECO:0000259" key="7">
    <source>
        <dbReference type="Pfam" id="PF25967"/>
    </source>
</evidence>
<comment type="subcellular location">
    <subcellularLocation>
        <location evidence="1">Cell envelope</location>
    </subcellularLocation>
</comment>
<comment type="caution">
    <text evidence="9">The sequence shown here is derived from an EMBL/GenBank/DDBJ whole genome shotgun (WGS) entry which is preliminary data.</text>
</comment>
<dbReference type="Pfam" id="PF25967">
    <property type="entry name" value="RND-MFP_C"/>
    <property type="match status" value="1"/>
</dbReference>
<dbReference type="EMBL" id="VSSQ01005419">
    <property type="protein sequence ID" value="MPM29084.1"/>
    <property type="molecule type" value="Genomic_DNA"/>
</dbReference>
<dbReference type="PANTHER" id="PTHR30469">
    <property type="entry name" value="MULTIDRUG RESISTANCE PROTEIN MDTA"/>
    <property type="match status" value="1"/>
</dbReference>
<dbReference type="InterPro" id="IPR058625">
    <property type="entry name" value="MdtA-like_BSH"/>
</dbReference>
<evidence type="ECO:0000256" key="3">
    <source>
        <dbReference type="ARBA" id="ARBA00023054"/>
    </source>
</evidence>
<dbReference type="PANTHER" id="PTHR30469:SF33">
    <property type="entry name" value="SLR1207 PROTEIN"/>
    <property type="match status" value="1"/>
</dbReference>
<gene>
    <name evidence="9" type="primary">macA_22</name>
    <name evidence="9" type="ORF">SDC9_75623</name>
</gene>
<dbReference type="Pfam" id="PF25917">
    <property type="entry name" value="BSH_RND"/>
    <property type="match status" value="1"/>
</dbReference>
<dbReference type="InterPro" id="IPR058627">
    <property type="entry name" value="MdtA-like_C"/>
</dbReference>
<dbReference type="AlphaFoldDB" id="A0A644YSN8"/>
<keyword evidence="3" id="KW-0175">Coiled coil</keyword>
<dbReference type="InterPro" id="IPR030190">
    <property type="entry name" value="MacA_alpha-hairpin_sf"/>
</dbReference>
<evidence type="ECO:0000256" key="4">
    <source>
        <dbReference type="SAM" id="MobiDB-lite"/>
    </source>
</evidence>
<evidence type="ECO:0000259" key="6">
    <source>
        <dbReference type="Pfam" id="PF25917"/>
    </source>
</evidence>
<dbReference type="SUPFAM" id="SSF111369">
    <property type="entry name" value="HlyD-like secretion proteins"/>
    <property type="match status" value="1"/>
</dbReference>
<dbReference type="Gene3D" id="2.40.50.100">
    <property type="match status" value="1"/>
</dbReference>
<dbReference type="NCBIfam" id="TIGR01730">
    <property type="entry name" value="RND_mfp"/>
    <property type="match status" value="1"/>
</dbReference>
<evidence type="ECO:0000256" key="2">
    <source>
        <dbReference type="ARBA" id="ARBA00022448"/>
    </source>
</evidence>
<feature type="domain" description="YknX-like beta-barrel" evidence="8">
    <location>
        <begin position="225"/>
        <end position="287"/>
    </location>
</feature>